<evidence type="ECO:0000313" key="1">
    <source>
        <dbReference type="EMBL" id="WSD20474.1"/>
    </source>
</evidence>
<keyword evidence="2" id="KW-1185">Reference proteome</keyword>
<evidence type="ECO:0000313" key="2">
    <source>
        <dbReference type="Proteomes" id="UP001340816"/>
    </source>
</evidence>
<dbReference type="Proteomes" id="UP001340816">
    <property type="component" value="Chromosome"/>
</dbReference>
<name>A0ABZ1HPD9_STRPH</name>
<gene>
    <name evidence="1" type="ORF">OHB35_48560</name>
</gene>
<proteinExistence type="predicted"/>
<dbReference type="RefSeq" id="WP_326762160.1">
    <property type="nucleotide sequence ID" value="NZ_CP109135.1"/>
</dbReference>
<organism evidence="1 2">
    <name type="scientific">Streptomyces phaeochromogenes</name>
    <dbReference type="NCBI Taxonomy" id="1923"/>
    <lineage>
        <taxon>Bacteria</taxon>
        <taxon>Bacillati</taxon>
        <taxon>Actinomycetota</taxon>
        <taxon>Actinomycetes</taxon>
        <taxon>Kitasatosporales</taxon>
        <taxon>Streptomycetaceae</taxon>
        <taxon>Streptomyces</taxon>
        <taxon>Streptomyces phaeochromogenes group</taxon>
    </lineage>
</organism>
<dbReference type="EMBL" id="CP109135">
    <property type="protein sequence ID" value="WSD20474.1"/>
    <property type="molecule type" value="Genomic_DNA"/>
</dbReference>
<accession>A0ABZ1HPD9</accession>
<sequence>MLVAGGRFARKAGAPVDSLITTRQGRVSPPEHRAPAIAVNRACAACAVGANPRQ</sequence>
<protein>
    <submittedName>
        <fullName evidence="1">Uncharacterized protein</fullName>
    </submittedName>
</protein>
<reference evidence="1 2" key="1">
    <citation type="submission" date="2022-10" db="EMBL/GenBank/DDBJ databases">
        <title>The complete genomes of actinobacterial strains from the NBC collection.</title>
        <authorList>
            <person name="Joergensen T.S."/>
            <person name="Alvarez Arevalo M."/>
            <person name="Sterndorff E.B."/>
            <person name="Faurdal D."/>
            <person name="Vuksanovic O."/>
            <person name="Mourched A.-S."/>
            <person name="Charusanti P."/>
            <person name="Shaw S."/>
            <person name="Blin K."/>
            <person name="Weber T."/>
        </authorList>
    </citation>
    <scope>NUCLEOTIDE SEQUENCE [LARGE SCALE GENOMIC DNA]</scope>
    <source>
        <strain evidence="1 2">NBC 01752</strain>
    </source>
</reference>